<evidence type="ECO:0000256" key="3">
    <source>
        <dbReference type="ARBA" id="ARBA00022552"/>
    </source>
</evidence>
<comment type="subcellular location">
    <subcellularLocation>
        <location evidence="1">Nucleus</location>
    </subcellularLocation>
</comment>
<evidence type="ECO:0000256" key="2">
    <source>
        <dbReference type="ARBA" id="ARBA00005785"/>
    </source>
</evidence>
<dbReference type="InterPro" id="IPR041505">
    <property type="entry name" value="Dis3_CSD2"/>
</dbReference>
<feature type="domain" description="RNB" evidence="13">
    <location>
        <begin position="515"/>
        <end position="847"/>
    </location>
</feature>
<evidence type="ECO:0000256" key="5">
    <source>
        <dbReference type="ARBA" id="ARBA00022801"/>
    </source>
</evidence>
<keyword evidence="3" id="KW-0698">rRNA processing</keyword>
<dbReference type="SUPFAM" id="SSF88723">
    <property type="entry name" value="PIN domain-like"/>
    <property type="match status" value="1"/>
</dbReference>
<dbReference type="GO" id="GO:0000176">
    <property type="term" value="C:nuclear exosome (RNase complex)"/>
    <property type="evidence" value="ECO:0007669"/>
    <property type="project" value="UniProtKB-ARBA"/>
</dbReference>
<reference evidence="15" key="1">
    <citation type="submission" date="2017-01" db="EMBL/GenBank/DDBJ databases">
        <authorList>
            <person name="Wang Y."/>
            <person name="White M."/>
            <person name="Kvist S."/>
            <person name="Moncalvo J.-M."/>
        </authorList>
    </citation>
    <scope>NUCLEOTIDE SEQUENCE [LARGE SCALE GENOMIC DNA]</scope>
    <source>
        <strain evidence="15">ID-206-W2</strain>
    </source>
</reference>
<keyword evidence="7 14" id="KW-0269">Exonuclease</keyword>
<keyword evidence="6" id="KW-0271">Exosome</keyword>
<keyword evidence="5" id="KW-0378">Hydrolase</keyword>
<dbReference type="InterPro" id="IPR029060">
    <property type="entry name" value="PIN-like_dom_sf"/>
</dbReference>
<evidence type="ECO:0000256" key="10">
    <source>
        <dbReference type="ARBA" id="ARBA00077930"/>
    </source>
</evidence>
<dbReference type="GO" id="GO:0071031">
    <property type="term" value="P:nuclear mRNA surveillance of mRNA 3'-end processing"/>
    <property type="evidence" value="ECO:0007669"/>
    <property type="project" value="TreeGrafter"/>
</dbReference>
<dbReference type="OrthoDB" id="372421at2759"/>
<sequence>MLKSKSFVKKTRKGNVVRVVKEHYLRDDIHCGFRDCNSNTCSLSKKRILMLPEEGRVDIESLDHRKITPLKFKNDDESGEKITFLIPDTNEFINHNVIVLETVLEELKGLSMQNYNRVRSIIKDHGLDRGYYVFSNEHSRDTYIDRLPDESPNDRNDRAIRIASLWYKDHLKSFEISLLLLTEDAGNREKANQMKVQTSRMEDYLKTKDNNLELLDMLGHVTVEKDKDWDGYKAHLSTVQLQEGIKNGFFLQGSLKISPYNFLEGSIFGTVKEVSSDDQVKILILGRENMNRAIDGDVVVVKLLPKSEWRKSPGKLLIDEDEETISKNATDDNSKVDAKNRAKDQEFPSKRQKTSKSTSSLVKDNEVDESVLGEPTAIVVGILKRNWRQYCTFLDPNLAKSSSEKALGTLSNVYMLPMDRKIPKIKIRTRQAKELVGKRVLVALDSWPVDSRYPLGHFVRSLGSAGDKNTETDVLLLEHDVPYYEFSSNVLSDLPAEGANWLFDPDRDGVTNGSRRDLRHINVCSIDPPGCTDIDDALHCIELPNGNYQVGVHIADVTQFVRPGTAIDAEAANRCTSVYLVDKRIDMLPLLLGTNLCSLKSGIERLAFSCVWELDRDANILTVDFTKSVINSRASLTYEEAQARVDDKSMNDEITISIRNLNNLAKKLKAKRISAGALTLMSPEVRFKLENDSQDPLDVEMKELKETNSLVEEFMLLANISVAKKIYGSFKDKALLRRHPQPPQTNFDNLSAALKTFNIELKTNSSLELANSLDAAVLESDSYFNKLLRILTTRCMLQAEYFCSGTLPESQYSHYGLATDIYTHFTSPIRRYSDVMVHRLLALSIGYEKNSVLSSFDSEKMNDQCKMLNMRHRMAQKTAIASIELYTNLFFKGKTVIQNGYITQVLQNGFSVLIPSYGIEGIVYTSTEVLAVASGTSPNALVYEKESNSLVSPVNDSLRLGLFDKVVVLLHVDDSPVSANVSSMRRKISLRLIEPEIEGLSMSKQEKSEIMSSLIKPDELKSNEEEIIQLVEKNKIDNAIAG</sequence>
<dbReference type="GO" id="GO:0006364">
    <property type="term" value="P:rRNA processing"/>
    <property type="evidence" value="ECO:0007669"/>
    <property type="project" value="UniProtKB-KW"/>
</dbReference>
<dbReference type="PANTHER" id="PTHR23355">
    <property type="entry name" value="RIBONUCLEASE"/>
    <property type="match status" value="1"/>
</dbReference>
<dbReference type="CDD" id="cd09862">
    <property type="entry name" value="PIN_Rrp44-like"/>
    <property type="match status" value="1"/>
</dbReference>
<evidence type="ECO:0000259" key="13">
    <source>
        <dbReference type="SMART" id="SM00955"/>
    </source>
</evidence>
<protein>
    <recommendedName>
        <fullName evidence="10">Ribosomal RNA-processing protein 44</fullName>
    </recommendedName>
</protein>
<dbReference type="FunFam" id="2.40.50.700:FF:000001">
    <property type="entry name" value="Exosome complex exonuclease exoribonuclease (Rrp44)"/>
    <property type="match status" value="1"/>
</dbReference>
<proteinExistence type="inferred from homology"/>
<dbReference type="Pfam" id="PF13638">
    <property type="entry name" value="PIN_4"/>
    <property type="match status" value="1"/>
</dbReference>
<feature type="compositionally biased region" description="Basic and acidic residues" evidence="12">
    <location>
        <begin position="329"/>
        <end position="349"/>
    </location>
</feature>
<evidence type="ECO:0000256" key="9">
    <source>
        <dbReference type="ARBA" id="ARBA00023242"/>
    </source>
</evidence>
<dbReference type="Gene3D" id="2.40.50.700">
    <property type="match status" value="1"/>
</dbReference>
<dbReference type="GO" id="GO:0004519">
    <property type="term" value="F:endonuclease activity"/>
    <property type="evidence" value="ECO:0007669"/>
    <property type="project" value="TreeGrafter"/>
</dbReference>
<dbReference type="GO" id="GO:0016075">
    <property type="term" value="P:rRNA catabolic process"/>
    <property type="evidence" value="ECO:0007669"/>
    <property type="project" value="TreeGrafter"/>
</dbReference>
<comment type="caution">
    <text evidence="14">The sequence shown here is derived from an EMBL/GenBank/DDBJ whole genome shotgun (WGS) entry which is preliminary data.</text>
</comment>
<dbReference type="SUPFAM" id="SSF50249">
    <property type="entry name" value="Nucleic acid-binding proteins"/>
    <property type="match status" value="3"/>
</dbReference>
<dbReference type="Pfam" id="PF17216">
    <property type="entry name" value="Rrp44_CSD1"/>
    <property type="match status" value="1"/>
</dbReference>
<dbReference type="PANTHER" id="PTHR23355:SF35">
    <property type="entry name" value="EXOSOME COMPLEX EXONUCLEASE RRP44"/>
    <property type="match status" value="1"/>
</dbReference>
<organism evidence="14 15">
    <name type="scientific">Smittium culicis</name>
    <dbReference type="NCBI Taxonomy" id="133412"/>
    <lineage>
        <taxon>Eukaryota</taxon>
        <taxon>Fungi</taxon>
        <taxon>Fungi incertae sedis</taxon>
        <taxon>Zoopagomycota</taxon>
        <taxon>Kickxellomycotina</taxon>
        <taxon>Harpellomycetes</taxon>
        <taxon>Harpellales</taxon>
        <taxon>Legeriomycetaceae</taxon>
        <taxon>Smittium</taxon>
    </lineage>
</organism>
<evidence type="ECO:0000256" key="7">
    <source>
        <dbReference type="ARBA" id="ARBA00022839"/>
    </source>
</evidence>
<keyword evidence="9" id="KW-0539">Nucleus</keyword>
<keyword evidence="15" id="KW-1185">Reference proteome</keyword>
<evidence type="ECO:0000313" key="15">
    <source>
        <dbReference type="Proteomes" id="UP000187429"/>
    </source>
</evidence>
<name>A0A1R1YPN7_9FUNG</name>
<dbReference type="InterPro" id="IPR022966">
    <property type="entry name" value="RNase_II/R_CS"/>
</dbReference>
<dbReference type="EMBL" id="LSSM01000500">
    <property type="protein sequence ID" value="OMJ28716.1"/>
    <property type="molecule type" value="Genomic_DNA"/>
</dbReference>
<dbReference type="Pfam" id="PF00773">
    <property type="entry name" value="RNB"/>
    <property type="match status" value="1"/>
</dbReference>
<evidence type="ECO:0000256" key="6">
    <source>
        <dbReference type="ARBA" id="ARBA00022835"/>
    </source>
</evidence>
<dbReference type="GO" id="GO:0003723">
    <property type="term" value="F:RNA binding"/>
    <property type="evidence" value="ECO:0007669"/>
    <property type="project" value="UniProtKB-KW"/>
</dbReference>
<dbReference type="Proteomes" id="UP000187429">
    <property type="component" value="Unassembled WGS sequence"/>
</dbReference>
<evidence type="ECO:0000256" key="1">
    <source>
        <dbReference type="ARBA" id="ARBA00004123"/>
    </source>
</evidence>
<feature type="region of interest" description="Disordered" evidence="12">
    <location>
        <begin position="328"/>
        <end position="364"/>
    </location>
</feature>
<accession>A0A1R1YPN7</accession>
<keyword evidence="8" id="KW-0694">RNA-binding</keyword>
<evidence type="ECO:0000256" key="8">
    <source>
        <dbReference type="ARBA" id="ARBA00022884"/>
    </source>
</evidence>
<dbReference type="Pfam" id="PF17849">
    <property type="entry name" value="OB_Dis3"/>
    <property type="match status" value="1"/>
</dbReference>
<evidence type="ECO:0000256" key="4">
    <source>
        <dbReference type="ARBA" id="ARBA00022722"/>
    </source>
</evidence>
<dbReference type="SMART" id="SM00955">
    <property type="entry name" value="RNB"/>
    <property type="match status" value="1"/>
</dbReference>
<dbReference type="GO" id="GO:0000175">
    <property type="term" value="F:3'-5'-RNA exonuclease activity"/>
    <property type="evidence" value="ECO:0007669"/>
    <property type="project" value="TreeGrafter"/>
</dbReference>
<dbReference type="GO" id="GO:0000177">
    <property type="term" value="C:cytoplasmic exosome (RNase complex)"/>
    <property type="evidence" value="ECO:0007669"/>
    <property type="project" value="TreeGrafter"/>
</dbReference>
<dbReference type="Gene3D" id="2.40.50.690">
    <property type="match status" value="1"/>
</dbReference>
<evidence type="ECO:0000256" key="12">
    <source>
        <dbReference type="SAM" id="MobiDB-lite"/>
    </source>
</evidence>
<evidence type="ECO:0000256" key="11">
    <source>
        <dbReference type="RuleBase" id="RU003901"/>
    </source>
</evidence>
<dbReference type="Gene3D" id="2.40.50.140">
    <property type="entry name" value="Nucleic acid-binding proteins"/>
    <property type="match status" value="1"/>
</dbReference>
<dbReference type="PROSITE" id="PS01175">
    <property type="entry name" value="RIBONUCLEASE_II"/>
    <property type="match status" value="1"/>
</dbReference>
<dbReference type="InterPro" id="IPR050180">
    <property type="entry name" value="RNR_Ribonuclease"/>
</dbReference>
<dbReference type="InterPro" id="IPR012340">
    <property type="entry name" value="NA-bd_OB-fold"/>
</dbReference>
<gene>
    <name evidence="14" type="ORF">AYI69_g1800</name>
</gene>
<keyword evidence="4" id="KW-0540">Nuclease</keyword>
<dbReference type="Pfam" id="PF17215">
    <property type="entry name" value="Rrp44_S1"/>
    <property type="match status" value="1"/>
</dbReference>
<dbReference type="Gene3D" id="3.40.50.1010">
    <property type="entry name" value="5'-nuclease"/>
    <property type="match status" value="1"/>
</dbReference>
<comment type="similarity">
    <text evidence="2 11">Belongs to the RNR ribonuclease family.</text>
</comment>
<dbReference type="InterPro" id="IPR002716">
    <property type="entry name" value="PIN_dom"/>
</dbReference>
<dbReference type="AlphaFoldDB" id="A0A1R1YPN7"/>
<evidence type="ECO:0000313" key="14">
    <source>
        <dbReference type="EMBL" id="OMJ28716.1"/>
    </source>
</evidence>
<dbReference type="InterPro" id="IPR033770">
    <property type="entry name" value="RRP44_S1"/>
</dbReference>
<dbReference type="InterPro" id="IPR001900">
    <property type="entry name" value="RNase_II/R"/>
</dbReference>
<dbReference type="InterPro" id="IPR033771">
    <property type="entry name" value="Rrp44_CSD1"/>
</dbReference>